<keyword evidence="2" id="KW-1185">Reference proteome</keyword>
<sequence>MLGSRGAAEHPSGVLDTKSFPWFHFPAGPRGRAATLGPVAGIPRDGAMNLPLHLAVYSPVDIE</sequence>
<name>A0ABN3SB09_9ACTN</name>
<protein>
    <submittedName>
        <fullName evidence="1">Uncharacterized protein</fullName>
    </submittedName>
</protein>
<proteinExistence type="predicted"/>
<dbReference type="EMBL" id="BAAARK010000015">
    <property type="protein sequence ID" value="GAA2671148.1"/>
    <property type="molecule type" value="Genomic_DNA"/>
</dbReference>
<accession>A0ABN3SB09</accession>
<evidence type="ECO:0000313" key="2">
    <source>
        <dbReference type="Proteomes" id="UP001500994"/>
    </source>
</evidence>
<gene>
    <name evidence="1" type="ORF">GCM10009864_46800</name>
</gene>
<evidence type="ECO:0000313" key="1">
    <source>
        <dbReference type="EMBL" id="GAA2671148.1"/>
    </source>
</evidence>
<reference evidence="1 2" key="1">
    <citation type="journal article" date="2019" name="Int. J. Syst. Evol. Microbiol.">
        <title>The Global Catalogue of Microorganisms (GCM) 10K type strain sequencing project: providing services to taxonomists for standard genome sequencing and annotation.</title>
        <authorList>
            <consortium name="The Broad Institute Genomics Platform"/>
            <consortium name="The Broad Institute Genome Sequencing Center for Infectious Disease"/>
            <person name="Wu L."/>
            <person name="Ma J."/>
        </authorList>
    </citation>
    <scope>NUCLEOTIDE SEQUENCE [LARGE SCALE GENOMIC DNA]</scope>
    <source>
        <strain evidence="1 2">JCM 16374</strain>
    </source>
</reference>
<comment type="caution">
    <text evidence="1">The sequence shown here is derived from an EMBL/GenBank/DDBJ whole genome shotgun (WGS) entry which is preliminary data.</text>
</comment>
<organism evidence="1 2">
    <name type="scientific">Streptomyces lunalinharesii</name>
    <dbReference type="NCBI Taxonomy" id="333384"/>
    <lineage>
        <taxon>Bacteria</taxon>
        <taxon>Bacillati</taxon>
        <taxon>Actinomycetota</taxon>
        <taxon>Actinomycetes</taxon>
        <taxon>Kitasatosporales</taxon>
        <taxon>Streptomycetaceae</taxon>
        <taxon>Streptomyces</taxon>
    </lineage>
</organism>
<dbReference type="Proteomes" id="UP001500994">
    <property type="component" value="Unassembled WGS sequence"/>
</dbReference>